<proteinExistence type="predicted"/>
<reference evidence="2 3" key="1">
    <citation type="journal article" date="2014" name="Genome Announc.">
        <title>Draft Genome Sequences of Marine Flavobacterium Algibacter lectus Strains SS8 and NR4.</title>
        <authorList>
            <person name="Takatani N."/>
            <person name="Nakanishi M."/>
            <person name="Meirelles P."/>
            <person name="Mino S."/>
            <person name="Suda W."/>
            <person name="Oshima K."/>
            <person name="Hattori M."/>
            <person name="Ohkuma M."/>
            <person name="Hosokawa M."/>
            <person name="Miyashita K."/>
            <person name="Thompson F.L."/>
            <person name="Niwa A."/>
            <person name="Sawabe T."/>
            <person name="Sawabe T."/>
        </authorList>
    </citation>
    <scope>NUCLEOTIDE SEQUENCE [LARGE SCALE GENOMIC DNA]</scope>
    <source>
        <strain evidence="3">JCM19274</strain>
    </source>
</reference>
<accession>A0A090X032</accession>
<sequence length="146" mass="17099">MAKSVKYIIVTFILGCLVFLIGGYLYNEFEFKTFNDLLISFVFYQLYAFVLGYSNMFYFDYLENRTWKQGMYLKRIAIGIAGSTVITLIGLFIMRAVTNVFYFGNTFSVFLANQRWQNYQFGLWITLTIVIGFHVVFFTTAINKTE</sequence>
<dbReference type="AlphaFoldDB" id="A0A090X032"/>
<feature type="transmembrane region" description="Helical" evidence="1">
    <location>
        <begin position="38"/>
        <end position="59"/>
    </location>
</feature>
<protein>
    <submittedName>
        <fullName evidence="2">Putative two-component system sensor protein histidine kinase</fullName>
    </submittedName>
</protein>
<comment type="caution">
    <text evidence="2">The sequence shown here is derived from an EMBL/GenBank/DDBJ whole genome shotgun (WGS) entry which is preliminary data.</text>
</comment>
<gene>
    <name evidence="2" type="ORF">JCM19274_2290</name>
</gene>
<evidence type="ECO:0000313" key="2">
    <source>
        <dbReference type="EMBL" id="GAL82571.1"/>
    </source>
</evidence>
<organism evidence="2 3">
    <name type="scientific">Algibacter lectus</name>
    <dbReference type="NCBI Taxonomy" id="221126"/>
    <lineage>
        <taxon>Bacteria</taxon>
        <taxon>Pseudomonadati</taxon>
        <taxon>Bacteroidota</taxon>
        <taxon>Flavobacteriia</taxon>
        <taxon>Flavobacteriales</taxon>
        <taxon>Flavobacteriaceae</taxon>
        <taxon>Algibacter</taxon>
    </lineage>
</organism>
<keyword evidence="1" id="KW-0812">Transmembrane</keyword>
<feature type="transmembrane region" description="Helical" evidence="1">
    <location>
        <begin position="7"/>
        <end position="26"/>
    </location>
</feature>
<keyword evidence="1" id="KW-0472">Membrane</keyword>
<dbReference type="Proteomes" id="UP000029643">
    <property type="component" value="Unassembled WGS sequence"/>
</dbReference>
<keyword evidence="2" id="KW-0808">Transferase</keyword>
<evidence type="ECO:0000256" key="1">
    <source>
        <dbReference type="SAM" id="Phobius"/>
    </source>
</evidence>
<evidence type="ECO:0000313" key="3">
    <source>
        <dbReference type="Proteomes" id="UP000029643"/>
    </source>
</evidence>
<feature type="transmembrane region" description="Helical" evidence="1">
    <location>
        <begin position="121"/>
        <end position="142"/>
    </location>
</feature>
<keyword evidence="2" id="KW-0418">Kinase</keyword>
<keyword evidence="1" id="KW-1133">Transmembrane helix</keyword>
<dbReference type="EMBL" id="BBNU01000034">
    <property type="protein sequence ID" value="GAL82571.1"/>
    <property type="molecule type" value="Genomic_DNA"/>
</dbReference>
<dbReference type="GO" id="GO:0016301">
    <property type="term" value="F:kinase activity"/>
    <property type="evidence" value="ECO:0007669"/>
    <property type="project" value="UniProtKB-KW"/>
</dbReference>
<name>A0A090X032_9FLAO</name>
<dbReference type="RefSeq" id="WP_369450896.1">
    <property type="nucleotide sequence ID" value="NZ_BBNU01000034.1"/>
</dbReference>
<feature type="transmembrane region" description="Helical" evidence="1">
    <location>
        <begin position="80"/>
        <end position="101"/>
    </location>
</feature>